<evidence type="ECO:0000256" key="12">
    <source>
        <dbReference type="ARBA" id="ARBA00023306"/>
    </source>
</evidence>
<evidence type="ECO:0000256" key="14">
    <source>
        <dbReference type="PIRNR" id="PIRNR037281"/>
    </source>
</evidence>
<organism evidence="22 23">
    <name type="scientific">Astyanax mexicanus</name>
    <name type="common">Blind cave fish</name>
    <name type="synonym">Astyanax fasciatus mexicanus</name>
    <dbReference type="NCBI Taxonomy" id="7994"/>
    <lineage>
        <taxon>Eukaryota</taxon>
        <taxon>Metazoa</taxon>
        <taxon>Chordata</taxon>
        <taxon>Craniata</taxon>
        <taxon>Vertebrata</taxon>
        <taxon>Euteleostomi</taxon>
        <taxon>Actinopterygii</taxon>
        <taxon>Neopterygii</taxon>
        <taxon>Teleostei</taxon>
        <taxon>Ostariophysi</taxon>
        <taxon>Characiformes</taxon>
        <taxon>Characoidei</taxon>
        <taxon>Acestrorhamphidae</taxon>
        <taxon>Acestrorhamphinae</taxon>
        <taxon>Astyanax</taxon>
    </lineage>
</organism>
<evidence type="ECO:0000256" key="16">
    <source>
        <dbReference type="PIRSR" id="PIRSR037281-2"/>
    </source>
</evidence>
<dbReference type="FunFam" id="3.30.200.20:FF:000115">
    <property type="entry name" value="Wee1-like kinase 2"/>
    <property type="match status" value="1"/>
</dbReference>
<keyword evidence="11 14" id="KW-0539">Nucleus</keyword>
<keyword evidence="8 14" id="KW-0067">ATP-binding</keyword>
<dbReference type="PROSITE" id="PS50011">
    <property type="entry name" value="PROTEIN_KINASE_DOM"/>
    <property type="match status" value="1"/>
</dbReference>
<feature type="binding site" evidence="17">
    <location>
        <position position="350"/>
    </location>
    <ligand>
        <name>Mg(2+)</name>
        <dbReference type="ChEBI" id="CHEBI:18420"/>
        <label>1</label>
    </ligand>
</feature>
<dbReference type="PANTHER" id="PTHR11042">
    <property type="entry name" value="EUKARYOTIC TRANSLATION INITIATION FACTOR 2-ALPHA KINASE EIF2-ALPHA KINASE -RELATED"/>
    <property type="match status" value="1"/>
</dbReference>
<feature type="binding site" evidence="17">
    <location>
        <position position="321"/>
    </location>
    <ligand>
        <name>Mg(2+)</name>
        <dbReference type="ChEBI" id="CHEBI:18420"/>
        <label>1</label>
    </ligand>
</feature>
<dbReference type="SUPFAM" id="SSF56112">
    <property type="entry name" value="Protein kinase-like (PK-like)"/>
    <property type="match status" value="1"/>
</dbReference>
<proteinExistence type="inferred from homology"/>
<dbReference type="InterPro" id="IPR017441">
    <property type="entry name" value="Protein_kinase_ATP_BS"/>
</dbReference>
<protein>
    <recommendedName>
        <fullName evidence="14">Wee1-like protein kinase</fullName>
        <ecNumber evidence="14">2.7.10.2</ecNumber>
    </recommendedName>
</protein>
<comment type="similarity">
    <text evidence="14">Belongs to the protein kinase superfamily. Ser/Thr protein kinase family. WEE1 subfamily.</text>
</comment>
<dbReference type="GO" id="GO:0051301">
    <property type="term" value="P:cell division"/>
    <property type="evidence" value="ECO:0007669"/>
    <property type="project" value="UniProtKB-KW"/>
</dbReference>
<evidence type="ECO:0000256" key="5">
    <source>
        <dbReference type="ARBA" id="ARBA00022741"/>
    </source>
</evidence>
<reference evidence="22" key="1">
    <citation type="submission" date="2025-08" db="UniProtKB">
        <authorList>
            <consortium name="Ensembl"/>
        </authorList>
    </citation>
    <scope>IDENTIFICATION</scope>
</reference>
<dbReference type="PROSITE" id="PS00108">
    <property type="entry name" value="PROTEIN_KINASE_ST"/>
    <property type="match status" value="1"/>
</dbReference>
<dbReference type="GO" id="GO:0004674">
    <property type="term" value="F:protein serine/threonine kinase activity"/>
    <property type="evidence" value="ECO:0007669"/>
    <property type="project" value="UniProtKB-KW"/>
</dbReference>
<dbReference type="PROSITE" id="PS00107">
    <property type="entry name" value="PROTEIN_KINASE_ATP"/>
    <property type="match status" value="1"/>
</dbReference>
<evidence type="ECO:0000256" key="20">
    <source>
        <dbReference type="SAM" id="MobiDB-lite"/>
    </source>
</evidence>
<keyword evidence="5 14" id="KW-0547">Nucleotide-binding</keyword>
<evidence type="ECO:0000256" key="17">
    <source>
        <dbReference type="PIRSR" id="PIRSR037281-3"/>
    </source>
</evidence>
<dbReference type="Gene3D" id="1.10.510.10">
    <property type="entry name" value="Transferase(Phosphotransferase) domain 1"/>
    <property type="match status" value="1"/>
</dbReference>
<dbReference type="InterPro" id="IPR050339">
    <property type="entry name" value="CC_SR_Kinase"/>
</dbReference>
<comment type="cofactor">
    <cofactor evidence="17">
        <name>Mg(2+)</name>
        <dbReference type="ChEBI" id="CHEBI:18420"/>
    </cofactor>
    <text evidence="17">Binds 2 magnesium ions per subunit.</text>
</comment>
<keyword evidence="7 14" id="KW-0418">Kinase</keyword>
<keyword evidence="6" id="KW-0498">Mitosis</keyword>
<feature type="binding site" evidence="16">
    <location>
        <begin position="195"/>
        <end position="203"/>
    </location>
    <ligand>
        <name>ATP</name>
        <dbReference type="ChEBI" id="CHEBI:30616"/>
    </ligand>
</feature>
<accession>A0A8B9JPX9</accession>
<evidence type="ECO:0000256" key="7">
    <source>
        <dbReference type="ARBA" id="ARBA00022777"/>
    </source>
</evidence>
<dbReference type="SMART" id="SM00220">
    <property type="entry name" value="S_TKc"/>
    <property type="match status" value="1"/>
</dbReference>
<dbReference type="Ensembl" id="ENSAMXT00005027477.1">
    <property type="protein sequence ID" value="ENSAMXP00005024916.1"/>
    <property type="gene ID" value="ENSAMXG00005012630.1"/>
</dbReference>
<keyword evidence="19" id="KW-0723">Serine/threonine-protein kinase</keyword>
<evidence type="ECO:0000256" key="9">
    <source>
        <dbReference type="ARBA" id="ARBA00022842"/>
    </source>
</evidence>
<evidence type="ECO:0000256" key="15">
    <source>
        <dbReference type="PIRSR" id="PIRSR037281-1"/>
    </source>
</evidence>
<dbReference type="EC" id="2.7.10.2" evidence="14"/>
<feature type="domain" description="Protein kinase" evidence="21">
    <location>
        <begin position="189"/>
        <end position="456"/>
    </location>
</feature>
<dbReference type="GO" id="GO:0000287">
    <property type="term" value="F:magnesium ion binding"/>
    <property type="evidence" value="ECO:0007669"/>
    <property type="project" value="InterPro"/>
</dbReference>
<sequence>MRQFRKRLDFGFSDGEDEVGAQIHLDTCDEEPELFLSTIKTSCVPELTPTKPCLTPANHSQRRPSGTPDSPTLLCPNSLKTLRKSKLRSNSRSSASSRCLMFELQTPAPPKSELRRRRTPLTNININPFTPDSLLVQTVTSRRTNRKRSCHQSELCEDSSDAECEEELLPPLKRKAYAGGHGSRYASEFYELEQIGCGEFGAVFKCVKRLDGCIYAIKRSKKPMADSAEEQAALREVYAHAVVGQHPQVVRYYSSWTEDEHLLIQSEFCNGGTLADLISENSRRMKLPSEASLKDLLLQLSRGLKFIHSAGLVHMDIKPSNIFLSRKSPVHDAITEDDGLYSEVLYKIGDLGHVTHANSPRVEEGDSRFLANEILQEDYRNLPKADVFAAALSVISAAGAGPLPKNGEPWHSIRRGQLPHIPQLLSPEFQLLLKVCYVRHLLHRGSVYYSMCLACVCAAVCT</sequence>
<evidence type="ECO:0000313" key="22">
    <source>
        <dbReference type="Ensembl" id="ENSAMXP00005024916.1"/>
    </source>
</evidence>
<keyword evidence="2" id="KW-0132">Cell division</keyword>
<evidence type="ECO:0000256" key="19">
    <source>
        <dbReference type="RuleBase" id="RU000304"/>
    </source>
</evidence>
<name>A0A8B9JPX9_ASTMX</name>
<evidence type="ECO:0000313" key="23">
    <source>
        <dbReference type="Proteomes" id="UP000694621"/>
    </source>
</evidence>
<dbReference type="Proteomes" id="UP000694621">
    <property type="component" value="Unplaced"/>
</dbReference>
<comment type="similarity">
    <text evidence="13">Belongs to the protein kinase superfamily. Ser/Thr protein kinase family. GCN2 subfamily.</text>
</comment>
<evidence type="ECO:0000256" key="4">
    <source>
        <dbReference type="ARBA" id="ARBA00022723"/>
    </source>
</evidence>
<keyword evidence="4 14" id="KW-0479">Metal-binding</keyword>
<dbReference type="Gene3D" id="3.30.200.20">
    <property type="entry name" value="Phosphorylase Kinase, domain 1"/>
    <property type="match status" value="1"/>
</dbReference>
<evidence type="ECO:0000259" key="21">
    <source>
        <dbReference type="PROSITE" id="PS50011"/>
    </source>
</evidence>
<keyword evidence="9 17" id="KW-0460">Magnesium</keyword>
<comment type="catalytic activity">
    <reaction evidence="14">
        <text>L-tyrosyl-[protein] + ATP = O-phospho-L-tyrosyl-[protein] + ADP + H(+)</text>
        <dbReference type="Rhea" id="RHEA:10596"/>
        <dbReference type="Rhea" id="RHEA-COMP:10136"/>
        <dbReference type="Rhea" id="RHEA-COMP:20101"/>
        <dbReference type="ChEBI" id="CHEBI:15378"/>
        <dbReference type="ChEBI" id="CHEBI:30616"/>
        <dbReference type="ChEBI" id="CHEBI:46858"/>
        <dbReference type="ChEBI" id="CHEBI:61978"/>
        <dbReference type="ChEBI" id="CHEBI:456216"/>
        <dbReference type="EC" id="2.7.10.2"/>
    </reaction>
</comment>
<dbReference type="AlphaFoldDB" id="A0A8B9JPX9"/>
<evidence type="ECO:0000256" key="13">
    <source>
        <dbReference type="ARBA" id="ARBA00037982"/>
    </source>
</evidence>
<feature type="region of interest" description="Disordered" evidence="20">
    <location>
        <begin position="48"/>
        <end position="114"/>
    </location>
</feature>
<evidence type="ECO:0000256" key="10">
    <source>
        <dbReference type="ARBA" id="ARBA00023137"/>
    </source>
</evidence>
<keyword evidence="10 14" id="KW-0829">Tyrosine-protein kinase</keyword>
<evidence type="ECO:0000256" key="2">
    <source>
        <dbReference type="ARBA" id="ARBA00022618"/>
    </source>
</evidence>
<evidence type="ECO:0000256" key="3">
    <source>
        <dbReference type="ARBA" id="ARBA00022679"/>
    </source>
</evidence>
<dbReference type="InterPro" id="IPR011009">
    <property type="entry name" value="Kinase-like_dom_sf"/>
</dbReference>
<keyword evidence="3 14" id="KW-0808">Transferase</keyword>
<dbReference type="Pfam" id="PF00069">
    <property type="entry name" value="Pkinase"/>
    <property type="match status" value="1"/>
</dbReference>
<dbReference type="PIRSF" id="PIRSF037281">
    <property type="entry name" value="Wee1-like_protein_kinase"/>
    <property type="match status" value="1"/>
</dbReference>
<comment type="subcellular location">
    <subcellularLocation>
        <location evidence="1 14">Nucleus</location>
    </subcellularLocation>
</comment>
<dbReference type="GO" id="GO:0000278">
    <property type="term" value="P:mitotic cell cycle"/>
    <property type="evidence" value="ECO:0007669"/>
    <property type="project" value="InterPro"/>
</dbReference>
<dbReference type="InterPro" id="IPR008271">
    <property type="entry name" value="Ser/Thr_kinase_AS"/>
</dbReference>
<dbReference type="GO" id="GO:0004715">
    <property type="term" value="F:non-membrane spanning protein tyrosine kinase activity"/>
    <property type="evidence" value="ECO:0007669"/>
    <property type="project" value="UniProtKB-UniRule"/>
</dbReference>
<dbReference type="PANTHER" id="PTHR11042:SF72">
    <property type="entry name" value="WEE1-LIKE PROTEIN KINASE"/>
    <property type="match status" value="1"/>
</dbReference>
<evidence type="ECO:0000256" key="8">
    <source>
        <dbReference type="ARBA" id="ARBA00022840"/>
    </source>
</evidence>
<dbReference type="GO" id="GO:0005634">
    <property type="term" value="C:nucleus"/>
    <property type="evidence" value="ECO:0007669"/>
    <property type="project" value="UniProtKB-SubCell"/>
</dbReference>
<feature type="active site" description="Proton acceptor" evidence="15">
    <location>
        <position position="316"/>
    </location>
</feature>
<evidence type="ECO:0000256" key="11">
    <source>
        <dbReference type="ARBA" id="ARBA00023242"/>
    </source>
</evidence>
<feature type="compositionally biased region" description="Polar residues" evidence="20">
    <location>
        <begin position="57"/>
        <end position="70"/>
    </location>
</feature>
<evidence type="ECO:0000256" key="6">
    <source>
        <dbReference type="ARBA" id="ARBA00022776"/>
    </source>
</evidence>
<evidence type="ECO:0000256" key="1">
    <source>
        <dbReference type="ARBA" id="ARBA00004123"/>
    </source>
</evidence>
<dbReference type="InterPro" id="IPR000719">
    <property type="entry name" value="Prot_kinase_dom"/>
</dbReference>
<feature type="binding site" evidence="16 18">
    <location>
        <position position="218"/>
    </location>
    <ligand>
        <name>ATP</name>
        <dbReference type="ChEBI" id="CHEBI:30616"/>
    </ligand>
</feature>
<keyword evidence="12" id="KW-0131">Cell cycle</keyword>
<dbReference type="InterPro" id="IPR017164">
    <property type="entry name" value="Wee1-like_protein_kinase"/>
</dbReference>
<evidence type="ECO:0000256" key="18">
    <source>
        <dbReference type="PROSITE-ProRule" id="PRU10141"/>
    </source>
</evidence>
<dbReference type="GO" id="GO:0005524">
    <property type="term" value="F:ATP binding"/>
    <property type="evidence" value="ECO:0007669"/>
    <property type="project" value="UniProtKB-UniRule"/>
</dbReference>
<dbReference type="GO" id="GO:0005737">
    <property type="term" value="C:cytoplasm"/>
    <property type="evidence" value="ECO:0007669"/>
    <property type="project" value="TreeGrafter"/>
</dbReference>